<proteinExistence type="predicted"/>
<dbReference type="AlphaFoldDB" id="A0A6H5IEV5"/>
<evidence type="ECO:0000313" key="2">
    <source>
        <dbReference type="Proteomes" id="UP000479190"/>
    </source>
</evidence>
<protein>
    <submittedName>
        <fullName evidence="1">Uncharacterized protein</fullName>
    </submittedName>
</protein>
<organism evidence="1 2">
    <name type="scientific">Trichogramma brassicae</name>
    <dbReference type="NCBI Taxonomy" id="86971"/>
    <lineage>
        <taxon>Eukaryota</taxon>
        <taxon>Metazoa</taxon>
        <taxon>Ecdysozoa</taxon>
        <taxon>Arthropoda</taxon>
        <taxon>Hexapoda</taxon>
        <taxon>Insecta</taxon>
        <taxon>Pterygota</taxon>
        <taxon>Neoptera</taxon>
        <taxon>Endopterygota</taxon>
        <taxon>Hymenoptera</taxon>
        <taxon>Apocrita</taxon>
        <taxon>Proctotrupomorpha</taxon>
        <taxon>Chalcidoidea</taxon>
        <taxon>Trichogrammatidae</taxon>
        <taxon>Trichogramma</taxon>
    </lineage>
</organism>
<dbReference type="Proteomes" id="UP000479190">
    <property type="component" value="Unassembled WGS sequence"/>
</dbReference>
<dbReference type="EMBL" id="CADCXV010000770">
    <property type="protein sequence ID" value="CAB0035102.1"/>
    <property type="molecule type" value="Genomic_DNA"/>
</dbReference>
<reference evidence="1 2" key="1">
    <citation type="submission" date="2020-02" db="EMBL/GenBank/DDBJ databases">
        <authorList>
            <person name="Ferguson B K."/>
        </authorList>
    </citation>
    <scope>NUCLEOTIDE SEQUENCE [LARGE SCALE GENOMIC DNA]</scope>
</reference>
<name>A0A6H5IEV5_9HYME</name>
<accession>A0A6H5IEV5</accession>
<gene>
    <name evidence="1" type="ORF">TBRA_LOCUS7000</name>
</gene>
<evidence type="ECO:0000313" key="1">
    <source>
        <dbReference type="EMBL" id="CAB0035102.1"/>
    </source>
</evidence>
<sequence>MTRAIIRVNARLHGRARARHAGKSFSSLIASRLFVRYYIHPNMRTCEYFLYFQKENRIFARPVPSLSRKTKEREEEKKMLVDAADDPAMTMQPRNNARRARSTTMISAILLAINFQRFMRTVYVCAHYGRAHVQRRISSDRYDKVEAALCTPGYVLTQDFHTTIIIHQKSLHCIASCAHNVIIHLDIPTLKEKTAAATAKRVQFLRCSTRGYKSDLVEANFKLHQFDVIVAESRHYGLSIRKL</sequence>
<keyword evidence="2" id="KW-1185">Reference proteome</keyword>